<feature type="region of interest" description="Disordered" evidence="6">
    <location>
        <begin position="749"/>
        <end position="769"/>
    </location>
</feature>
<protein>
    <recommendedName>
        <fullName evidence="7">TOG domain-containing protein</fullName>
    </recommendedName>
</protein>
<reference evidence="8 9" key="1">
    <citation type="journal article" date="2016" name="Proc. Natl. Acad. Sci. U.S.A.">
        <title>Lipid metabolic changes in an early divergent fungus govern the establishment of a mutualistic symbiosis with endobacteria.</title>
        <authorList>
            <person name="Lastovetsky O.A."/>
            <person name="Gaspar M.L."/>
            <person name="Mondo S.J."/>
            <person name="LaButti K.M."/>
            <person name="Sandor L."/>
            <person name="Grigoriev I.V."/>
            <person name="Henry S.A."/>
            <person name="Pawlowska T.E."/>
        </authorList>
    </citation>
    <scope>NUCLEOTIDE SEQUENCE [LARGE SCALE GENOMIC DNA]</scope>
    <source>
        <strain evidence="8 9">ATCC 11559</strain>
    </source>
</reference>
<dbReference type="GO" id="GO:0005876">
    <property type="term" value="C:spindle microtubule"/>
    <property type="evidence" value="ECO:0007669"/>
    <property type="project" value="TreeGrafter"/>
</dbReference>
<keyword evidence="5" id="KW-0498">Mitosis</keyword>
<name>A0A1X0RZH6_RHIZD</name>
<feature type="domain" description="TOG" evidence="7">
    <location>
        <begin position="7"/>
        <end position="276"/>
    </location>
</feature>
<dbReference type="GO" id="GO:0051301">
    <property type="term" value="P:cell division"/>
    <property type="evidence" value="ECO:0007669"/>
    <property type="project" value="UniProtKB-KW"/>
</dbReference>
<evidence type="ECO:0000256" key="2">
    <source>
        <dbReference type="ARBA" id="ARBA00009549"/>
    </source>
</evidence>
<dbReference type="GO" id="GO:1990023">
    <property type="term" value="C:mitotic spindle midzone"/>
    <property type="evidence" value="ECO:0007669"/>
    <property type="project" value="TreeGrafter"/>
</dbReference>
<dbReference type="InterPro" id="IPR034085">
    <property type="entry name" value="TOG"/>
</dbReference>
<dbReference type="Pfam" id="PF12348">
    <property type="entry name" value="CLASP_N"/>
    <property type="match status" value="2"/>
</dbReference>
<keyword evidence="3" id="KW-0132">Cell division</keyword>
<gene>
    <name evidence="8" type="ORF">BCV71DRAFT_216613</name>
</gene>
<evidence type="ECO:0000313" key="9">
    <source>
        <dbReference type="Proteomes" id="UP000242381"/>
    </source>
</evidence>
<dbReference type="InterPro" id="IPR011989">
    <property type="entry name" value="ARM-like"/>
</dbReference>
<dbReference type="EMBL" id="KV921355">
    <property type="protein sequence ID" value="ORE17442.1"/>
    <property type="molecule type" value="Genomic_DNA"/>
</dbReference>
<feature type="compositionally biased region" description="Low complexity" evidence="6">
    <location>
        <begin position="281"/>
        <end position="295"/>
    </location>
</feature>
<keyword evidence="5" id="KW-0131">Cell cycle</keyword>
<comment type="subcellular location">
    <subcellularLocation>
        <location evidence="1">Cytoplasm</location>
        <location evidence="1">Cytoskeleton</location>
        <location evidence="1">Spindle</location>
    </subcellularLocation>
</comment>
<feature type="region of interest" description="Disordered" evidence="6">
    <location>
        <begin position="793"/>
        <end position="842"/>
    </location>
</feature>
<dbReference type="GO" id="GO:0005881">
    <property type="term" value="C:cytoplasmic microtubule"/>
    <property type="evidence" value="ECO:0007669"/>
    <property type="project" value="TreeGrafter"/>
</dbReference>
<dbReference type="PANTHER" id="PTHR21567">
    <property type="entry name" value="CLASP"/>
    <property type="match status" value="1"/>
</dbReference>
<evidence type="ECO:0000256" key="5">
    <source>
        <dbReference type="ARBA" id="ARBA00022776"/>
    </source>
</evidence>
<keyword evidence="4" id="KW-0493">Microtubule</keyword>
<dbReference type="GO" id="GO:0008017">
    <property type="term" value="F:microtubule binding"/>
    <property type="evidence" value="ECO:0007669"/>
    <property type="project" value="TreeGrafter"/>
</dbReference>
<dbReference type="SMART" id="SM01349">
    <property type="entry name" value="TOG"/>
    <property type="match status" value="1"/>
</dbReference>
<dbReference type="VEuPathDB" id="FungiDB:BCV72DRAFT_122249"/>
<evidence type="ECO:0000259" key="7">
    <source>
        <dbReference type="SMART" id="SM01349"/>
    </source>
</evidence>
<dbReference type="Gene3D" id="1.25.10.10">
    <property type="entry name" value="Leucine-rich Repeat Variant"/>
    <property type="match status" value="1"/>
</dbReference>
<feature type="compositionally biased region" description="Polar residues" evidence="6">
    <location>
        <begin position="828"/>
        <end position="838"/>
    </location>
</feature>
<dbReference type="Proteomes" id="UP000242381">
    <property type="component" value="Unassembled WGS sequence"/>
</dbReference>
<dbReference type="GO" id="GO:0005815">
    <property type="term" value="C:microtubule organizing center"/>
    <property type="evidence" value="ECO:0007669"/>
    <property type="project" value="TreeGrafter"/>
</dbReference>
<dbReference type="SUPFAM" id="SSF48371">
    <property type="entry name" value="ARM repeat"/>
    <property type="match status" value="1"/>
</dbReference>
<organism evidence="8 9">
    <name type="scientific">Rhizopus microsporus</name>
    <dbReference type="NCBI Taxonomy" id="58291"/>
    <lineage>
        <taxon>Eukaryota</taxon>
        <taxon>Fungi</taxon>
        <taxon>Fungi incertae sedis</taxon>
        <taxon>Mucoromycota</taxon>
        <taxon>Mucoromycotina</taxon>
        <taxon>Mucoromycetes</taxon>
        <taxon>Mucorales</taxon>
        <taxon>Mucorineae</taxon>
        <taxon>Rhizopodaceae</taxon>
        <taxon>Rhizopus</taxon>
    </lineage>
</organism>
<evidence type="ECO:0000313" key="8">
    <source>
        <dbReference type="EMBL" id="ORE17442.1"/>
    </source>
</evidence>
<comment type="similarity">
    <text evidence="2">Belongs to the CLASP family.</text>
</comment>
<dbReference type="OMA" id="THIPNTQ"/>
<evidence type="ECO:0000256" key="3">
    <source>
        <dbReference type="ARBA" id="ARBA00022618"/>
    </source>
</evidence>
<feature type="region of interest" description="Disordered" evidence="6">
    <location>
        <begin position="271"/>
        <end position="315"/>
    </location>
</feature>
<evidence type="ECO:0000256" key="6">
    <source>
        <dbReference type="SAM" id="MobiDB-lite"/>
    </source>
</evidence>
<dbReference type="InterPro" id="IPR016024">
    <property type="entry name" value="ARM-type_fold"/>
</dbReference>
<accession>A0A1X0RZH6</accession>
<evidence type="ECO:0000256" key="1">
    <source>
        <dbReference type="ARBA" id="ARBA00004186"/>
    </source>
</evidence>
<proteinExistence type="inferred from homology"/>
<dbReference type="AlphaFoldDB" id="A0A1X0RZH6"/>
<evidence type="ECO:0000256" key="4">
    <source>
        <dbReference type="ARBA" id="ARBA00022701"/>
    </source>
</evidence>
<dbReference type="GO" id="GO:0090307">
    <property type="term" value="P:mitotic spindle assembly"/>
    <property type="evidence" value="ECO:0007669"/>
    <property type="project" value="TreeGrafter"/>
</dbReference>
<sequence length="1061" mass="119862">MKVHSAKILTQKDLEKEFIAISKLFVGKETEHNWEKRDAAIRQLRETLHSTHFEEWKSTFVRGIHDVASDVIKTVNKQIHTYTKIYKIYLSFLKIHSLRSSVALEGLALISDISLLIGECLDLYTIETILTNLLKCCSTTKKIIVSKSNEVTSQFLSRTNYHFKVVSILCKNISDKNTQVRQSSALFLKTVLQTHGQKEQTKLAIGKAESTALIHQSLNKGLSDASPSVREACRQAYWTYHEYWPNEAKKLCITIDTVALRQLEKSNKGKKISPIPLFNRSNSSSSISTTSSSSSKPPTLKRASSNSEVDGKKHHSIPAVSIEVKKNLSIQKLTRLSHISHVSAPTAPVAYKLNRQLSTTHARSQRQTKSDFHHRSALESASILNMLKSNDTNQRCNGIRKLSEKLHNTVYNPSGSISLPPDVPSKLNLLPILMDYISRKDLELEVYQTLMSWESLAGIFVYVMSLNYYAPTLIIADQQCKSSQSKRSDMTAVFSKGLARMKLFLKRNDPGLVMKLLNLLKSTENVQKSKQLDSSVKRDILLFPINKEHLQVGLLEWIDQLACDYLGLAQDEDMETLMEGSRWLNASLQTTTAERWFDVDENVKQLTDYVVHMTTADSTKHQELLQPALQKLIEHLKMINATVFDDVVQSANKDPKVAENSLLQNVLRSIMEEQSTDSVALEDLPDEMMIQDMDFSVMDKLNELDEYNASTGMTQELSNIRINPQVHYINNTSHQNNTSLQIQDIEAVEKKSSTSAMPIVHPPDSPKPSVVLQQEKIETPVDSPEIMPQKIETRTTRVKNSRPASSPSVSVDDRHYVKKQKHVHEQSTETTSAEADQNPTREKLSIDASIKLDMLQSGIARIRSNQVDEALLLRLQRLSNDTPIQDIYNIEDGCKFWLNDYAEPFRSLLSGVTKYLADEETQDPILRIEAVQLIKKMIICQRALFLRFAKVITKGHAHQIYYVLKTLLKETTDIYSNISVVAEDAISQLLSIYSPEVSLKLLQDVANHFTEATHIPNTQTNHQPLGVLFSYVSKVAPDASNITLDQFLKKGVADLLVKQSN</sequence>
<dbReference type="PANTHER" id="PTHR21567:SF9">
    <property type="entry name" value="CLIP-ASSOCIATING PROTEIN"/>
    <property type="match status" value="1"/>
</dbReference>
<dbReference type="InterPro" id="IPR024395">
    <property type="entry name" value="CLASP_N_dom"/>
</dbReference>